<dbReference type="EMBL" id="KZ508216">
    <property type="protein sequence ID" value="PKU35513.1"/>
    <property type="molecule type" value="Genomic_DNA"/>
</dbReference>
<dbReference type="Proteomes" id="UP000233556">
    <property type="component" value="Unassembled WGS sequence"/>
</dbReference>
<evidence type="ECO:0000313" key="2">
    <source>
        <dbReference type="EMBL" id="PKU35513.1"/>
    </source>
</evidence>
<gene>
    <name evidence="2" type="ORF">llap_14181</name>
</gene>
<organism evidence="2 3">
    <name type="scientific">Limosa lapponica baueri</name>
    <dbReference type="NCBI Taxonomy" id="1758121"/>
    <lineage>
        <taxon>Eukaryota</taxon>
        <taxon>Metazoa</taxon>
        <taxon>Chordata</taxon>
        <taxon>Craniata</taxon>
        <taxon>Vertebrata</taxon>
        <taxon>Euteleostomi</taxon>
        <taxon>Archelosauria</taxon>
        <taxon>Archosauria</taxon>
        <taxon>Dinosauria</taxon>
        <taxon>Saurischia</taxon>
        <taxon>Theropoda</taxon>
        <taxon>Coelurosauria</taxon>
        <taxon>Aves</taxon>
        <taxon>Neognathae</taxon>
        <taxon>Neoaves</taxon>
        <taxon>Charadriiformes</taxon>
        <taxon>Scolopacidae</taxon>
        <taxon>Limosa</taxon>
    </lineage>
</organism>
<reference evidence="3" key="2">
    <citation type="submission" date="2017-12" db="EMBL/GenBank/DDBJ databases">
        <title>Genome sequence of the Bar-tailed Godwit (Limosa lapponica baueri).</title>
        <authorList>
            <person name="Lima N.C.B."/>
            <person name="Parody-Merino A.M."/>
            <person name="Battley P.F."/>
            <person name="Fidler A.E."/>
            <person name="Prosdocimi F."/>
        </authorList>
    </citation>
    <scope>NUCLEOTIDE SEQUENCE [LARGE SCALE GENOMIC DNA]</scope>
</reference>
<dbReference type="AlphaFoldDB" id="A0A2I0TP54"/>
<feature type="region of interest" description="Disordered" evidence="1">
    <location>
        <begin position="31"/>
        <end position="82"/>
    </location>
</feature>
<feature type="compositionally biased region" description="Basic residues" evidence="1">
    <location>
        <begin position="48"/>
        <end position="72"/>
    </location>
</feature>
<name>A0A2I0TP54_LIMLA</name>
<protein>
    <submittedName>
        <fullName evidence="2">Uncharacterized protein</fullName>
    </submittedName>
</protein>
<reference evidence="3" key="1">
    <citation type="submission" date="2017-11" db="EMBL/GenBank/DDBJ databases">
        <authorList>
            <person name="Lima N.C."/>
            <person name="Parody-Merino A.M."/>
            <person name="Battley P.F."/>
            <person name="Fidler A.E."/>
            <person name="Prosdocimi F."/>
        </authorList>
    </citation>
    <scope>NUCLEOTIDE SEQUENCE [LARGE SCALE GENOMIC DNA]</scope>
</reference>
<feature type="compositionally biased region" description="Basic and acidic residues" evidence="1">
    <location>
        <begin position="73"/>
        <end position="82"/>
    </location>
</feature>
<evidence type="ECO:0000313" key="3">
    <source>
        <dbReference type="Proteomes" id="UP000233556"/>
    </source>
</evidence>
<accession>A0A2I0TP54</accession>
<keyword evidence="3" id="KW-1185">Reference proteome</keyword>
<sequence length="82" mass="9632">MPEASEGTEEGLKPLTASFHAKSSCSFHTQYNTGNIQEGFDGEPKRVGGQKKKKKKKKKRKKKEKKKRKRRYERSDTHFRYD</sequence>
<proteinExistence type="predicted"/>
<evidence type="ECO:0000256" key="1">
    <source>
        <dbReference type="SAM" id="MobiDB-lite"/>
    </source>
</evidence>